<gene>
    <name evidence="1" type="ORF">Tco_0706592</name>
</gene>
<sequence>MCGSSDPAVCRATAKKLSNISKLTTMDPRGDITVQISPPERFGAPLAISVNHEHIFAYDQFAKVMLNMDVSSSLHRVSPADKWATGDQCKVQLNELNELHDQAYENSLIYKEKTKRIHDAKIKNRVFNVGLSWIFEASRARGFVLRSQEPQILSFIWETLRTMFSLSMGGSSI</sequence>
<dbReference type="EMBL" id="BQNB010010177">
    <property type="protein sequence ID" value="GJS73751.1"/>
    <property type="molecule type" value="Genomic_DNA"/>
</dbReference>
<reference evidence="1" key="1">
    <citation type="journal article" date="2022" name="Int. J. Mol. Sci.">
        <title>Draft Genome of Tanacetum Coccineum: Genomic Comparison of Closely Related Tanacetum-Family Plants.</title>
        <authorList>
            <person name="Yamashiro T."/>
            <person name="Shiraishi A."/>
            <person name="Nakayama K."/>
            <person name="Satake H."/>
        </authorList>
    </citation>
    <scope>NUCLEOTIDE SEQUENCE</scope>
</reference>
<evidence type="ECO:0000313" key="2">
    <source>
        <dbReference type="Proteomes" id="UP001151760"/>
    </source>
</evidence>
<reference evidence="1" key="2">
    <citation type="submission" date="2022-01" db="EMBL/GenBank/DDBJ databases">
        <authorList>
            <person name="Yamashiro T."/>
            <person name="Shiraishi A."/>
            <person name="Satake H."/>
            <person name="Nakayama K."/>
        </authorList>
    </citation>
    <scope>NUCLEOTIDE SEQUENCE</scope>
</reference>
<organism evidence="1 2">
    <name type="scientific">Tanacetum coccineum</name>
    <dbReference type="NCBI Taxonomy" id="301880"/>
    <lineage>
        <taxon>Eukaryota</taxon>
        <taxon>Viridiplantae</taxon>
        <taxon>Streptophyta</taxon>
        <taxon>Embryophyta</taxon>
        <taxon>Tracheophyta</taxon>
        <taxon>Spermatophyta</taxon>
        <taxon>Magnoliopsida</taxon>
        <taxon>eudicotyledons</taxon>
        <taxon>Gunneridae</taxon>
        <taxon>Pentapetalae</taxon>
        <taxon>asterids</taxon>
        <taxon>campanulids</taxon>
        <taxon>Asterales</taxon>
        <taxon>Asteraceae</taxon>
        <taxon>Asteroideae</taxon>
        <taxon>Anthemideae</taxon>
        <taxon>Anthemidinae</taxon>
        <taxon>Tanacetum</taxon>
    </lineage>
</organism>
<accession>A0ABQ4Y7W5</accession>
<comment type="caution">
    <text evidence="1">The sequence shown here is derived from an EMBL/GenBank/DDBJ whole genome shotgun (WGS) entry which is preliminary data.</text>
</comment>
<evidence type="ECO:0000313" key="1">
    <source>
        <dbReference type="EMBL" id="GJS73751.1"/>
    </source>
</evidence>
<proteinExistence type="predicted"/>
<keyword evidence="2" id="KW-1185">Reference proteome</keyword>
<dbReference type="Proteomes" id="UP001151760">
    <property type="component" value="Unassembled WGS sequence"/>
</dbReference>
<protein>
    <submittedName>
        <fullName evidence="1">Uncharacterized protein</fullName>
    </submittedName>
</protein>
<name>A0ABQ4Y7W5_9ASTR</name>